<evidence type="ECO:0000256" key="1">
    <source>
        <dbReference type="ARBA" id="ARBA00023015"/>
    </source>
</evidence>
<dbReference type="SMART" id="SM00317">
    <property type="entry name" value="SET"/>
    <property type="match status" value="1"/>
</dbReference>
<evidence type="ECO:0000256" key="3">
    <source>
        <dbReference type="SAM" id="MobiDB-lite"/>
    </source>
</evidence>
<dbReference type="InterPro" id="IPR045318">
    <property type="entry name" value="EZH1/2-like"/>
</dbReference>
<feature type="region of interest" description="Disordered" evidence="3">
    <location>
        <begin position="118"/>
        <end position="396"/>
    </location>
</feature>
<reference evidence="5 6" key="1">
    <citation type="submission" date="2017-06" db="EMBL/GenBank/DDBJ databases">
        <title>Comparative genomic analysis of Ambrosia Fusariam Clade fungi.</title>
        <authorList>
            <person name="Stajich J.E."/>
            <person name="Carrillo J."/>
            <person name="Kijimoto T."/>
            <person name="Eskalen A."/>
            <person name="O'Donnell K."/>
            <person name="Kasson M."/>
        </authorList>
    </citation>
    <scope>NUCLEOTIDE SEQUENCE [LARGE SCALE GENOMIC DNA]</scope>
    <source>
        <strain evidence="5 6">NRRL62579</strain>
    </source>
</reference>
<dbReference type="Pfam" id="PF00856">
    <property type="entry name" value="SET"/>
    <property type="match status" value="1"/>
</dbReference>
<dbReference type="PANTHER" id="PTHR45747:SF4">
    <property type="entry name" value="HISTONE-LYSINE N-METHYLTRANSFERASE E(Z)"/>
    <property type="match status" value="1"/>
</dbReference>
<dbReference type="GO" id="GO:0003682">
    <property type="term" value="F:chromatin binding"/>
    <property type="evidence" value="ECO:0007669"/>
    <property type="project" value="TreeGrafter"/>
</dbReference>
<sequence>MIFIIEYVGELITHDEGVRREARRGDVFDEESNISYVFTLLENEGIWVDAAIYGNLSRYINHASESDKRGCNITPRILYVNGEYRIKFTAMRDIEVGEELFFNYGENFPNLTKKLLDHKVGGKSDQGKKRTRRPNPGEGVARKAPKADKKKPAKSKKAARLALEDEDLTMMDSPGFAIQSDRKRKRGAHNDSEEEEYQPTGTDATSRAGTPSTGDSDFVSGKAGGRLRKRTRQVPKPTVEQAGKPRGEPKTRGKRGGARPGSGRPRKYPRTAPKPAPVPATIPEEPKAPTPEEAQIVVPSTTTTMTQPVVTALGLQPQQQPNSHLQSQPQATEIDDSVEDNDYSGDIGDEIMLHSQLERRDNGGEEDDDDDDSDVIVRSRRYRRPSAKAREDGSWS</sequence>
<dbReference type="GO" id="GO:0005634">
    <property type="term" value="C:nucleus"/>
    <property type="evidence" value="ECO:0007669"/>
    <property type="project" value="TreeGrafter"/>
</dbReference>
<dbReference type="SUPFAM" id="SSF82199">
    <property type="entry name" value="SET domain"/>
    <property type="match status" value="1"/>
</dbReference>
<protein>
    <recommendedName>
        <fullName evidence="4">SET domain-containing protein</fullName>
    </recommendedName>
</protein>
<feature type="compositionally biased region" description="Basic residues" evidence="3">
    <location>
        <begin position="378"/>
        <end position="387"/>
    </location>
</feature>
<feature type="compositionally biased region" description="Polar residues" evidence="3">
    <location>
        <begin position="199"/>
        <end position="215"/>
    </location>
</feature>
<evidence type="ECO:0000259" key="4">
    <source>
        <dbReference type="PROSITE" id="PS50280"/>
    </source>
</evidence>
<name>A0A428U8M5_9HYPO</name>
<accession>A0A428U8M5</accession>
<dbReference type="EMBL" id="NKCK01000022">
    <property type="protein sequence ID" value="RSM10667.1"/>
    <property type="molecule type" value="Genomic_DNA"/>
</dbReference>
<feature type="compositionally biased region" description="Basic residues" evidence="3">
    <location>
        <begin position="148"/>
        <end position="159"/>
    </location>
</feature>
<dbReference type="GO" id="GO:0031507">
    <property type="term" value="P:heterochromatin formation"/>
    <property type="evidence" value="ECO:0007669"/>
    <property type="project" value="TreeGrafter"/>
</dbReference>
<feature type="compositionally biased region" description="Low complexity" evidence="3">
    <location>
        <begin position="291"/>
        <end position="311"/>
    </location>
</feature>
<dbReference type="GO" id="GO:0046976">
    <property type="term" value="F:histone H3K27 methyltransferase activity"/>
    <property type="evidence" value="ECO:0007669"/>
    <property type="project" value="TreeGrafter"/>
</dbReference>
<keyword evidence="1" id="KW-0805">Transcription regulation</keyword>
<feature type="compositionally biased region" description="Acidic residues" evidence="3">
    <location>
        <begin position="333"/>
        <end position="349"/>
    </location>
</feature>
<dbReference type="STRING" id="1325735.A0A428U8M5"/>
<dbReference type="PROSITE" id="PS50280">
    <property type="entry name" value="SET"/>
    <property type="match status" value="1"/>
</dbReference>
<dbReference type="Gene3D" id="2.170.270.10">
    <property type="entry name" value="SET domain"/>
    <property type="match status" value="1"/>
</dbReference>
<dbReference type="Proteomes" id="UP000287144">
    <property type="component" value="Unassembled WGS sequence"/>
</dbReference>
<feature type="domain" description="SET" evidence="4">
    <location>
        <begin position="1"/>
        <end position="105"/>
    </location>
</feature>
<gene>
    <name evidence="5" type="ORF">CEP52_003450</name>
</gene>
<dbReference type="PANTHER" id="PTHR45747">
    <property type="entry name" value="HISTONE-LYSINE N-METHYLTRANSFERASE E(Z)"/>
    <property type="match status" value="1"/>
</dbReference>
<dbReference type="InterPro" id="IPR046341">
    <property type="entry name" value="SET_dom_sf"/>
</dbReference>
<dbReference type="AlphaFoldDB" id="A0A428U8M5"/>
<evidence type="ECO:0000256" key="2">
    <source>
        <dbReference type="ARBA" id="ARBA00023163"/>
    </source>
</evidence>
<comment type="caution">
    <text evidence="5">The sequence shown here is derived from an EMBL/GenBank/DDBJ whole genome shotgun (WGS) entry which is preliminary data.</text>
</comment>
<keyword evidence="6" id="KW-1185">Reference proteome</keyword>
<proteinExistence type="predicted"/>
<organism evidence="5 6">
    <name type="scientific">Fusarium oligoseptatum</name>
    <dbReference type="NCBI Taxonomy" id="2604345"/>
    <lineage>
        <taxon>Eukaryota</taxon>
        <taxon>Fungi</taxon>
        <taxon>Dikarya</taxon>
        <taxon>Ascomycota</taxon>
        <taxon>Pezizomycotina</taxon>
        <taxon>Sordariomycetes</taxon>
        <taxon>Hypocreomycetidae</taxon>
        <taxon>Hypocreales</taxon>
        <taxon>Nectriaceae</taxon>
        <taxon>Fusarium</taxon>
        <taxon>Fusarium solani species complex</taxon>
    </lineage>
</organism>
<keyword evidence="2" id="KW-0804">Transcription</keyword>
<dbReference type="InterPro" id="IPR001214">
    <property type="entry name" value="SET_dom"/>
</dbReference>
<evidence type="ECO:0000313" key="5">
    <source>
        <dbReference type="EMBL" id="RSM10667.1"/>
    </source>
</evidence>
<feature type="compositionally biased region" description="Polar residues" evidence="3">
    <location>
        <begin position="316"/>
        <end position="331"/>
    </location>
</feature>
<evidence type="ECO:0000313" key="6">
    <source>
        <dbReference type="Proteomes" id="UP000287144"/>
    </source>
</evidence>
<feature type="compositionally biased region" description="Basic and acidic residues" evidence="3">
    <location>
        <begin position="118"/>
        <end position="128"/>
    </location>
</feature>
<feature type="compositionally biased region" description="Acidic residues" evidence="3">
    <location>
        <begin position="364"/>
        <end position="374"/>
    </location>
</feature>